<accession>A0ACD5U2Z3</accession>
<organism evidence="1 2">
    <name type="scientific">Avena sativa</name>
    <name type="common">Oat</name>
    <dbReference type="NCBI Taxonomy" id="4498"/>
    <lineage>
        <taxon>Eukaryota</taxon>
        <taxon>Viridiplantae</taxon>
        <taxon>Streptophyta</taxon>
        <taxon>Embryophyta</taxon>
        <taxon>Tracheophyta</taxon>
        <taxon>Spermatophyta</taxon>
        <taxon>Magnoliopsida</taxon>
        <taxon>Liliopsida</taxon>
        <taxon>Poales</taxon>
        <taxon>Poaceae</taxon>
        <taxon>BOP clade</taxon>
        <taxon>Pooideae</taxon>
        <taxon>Poodae</taxon>
        <taxon>Poeae</taxon>
        <taxon>Poeae Chloroplast Group 1 (Aveneae type)</taxon>
        <taxon>Aveninae</taxon>
        <taxon>Avena</taxon>
    </lineage>
</organism>
<sequence length="466" mass="52924">MPNAKTKQASTKPQGRKHGRSKTSVPTTTRTTRASTSRLNQTNQTPPNENDTSPHQTSKDINSPNVDTGMQHSQDMIDSSRLIDNTVTLRGQDTLVCSSGPTNPETSLRTKRRPTMGHGLDDYAKRNGGRKMKIDFSAGRVRPLDPVQAAKLASQCGIHVRSNIMHVAIHWNDYSKEGLERHIPNAISHVAKNFEMDPKEDVARGVCTKILQKGVRQRRYILKKDYFSGRTVEEALSNKPPKVTQPNWEALVNKWSDERNKKICAKNKKNREAVKHQQTTGSRSYPVHFHQLKKDKYNNEDPSPIDFFKETHTNRKTGCMSAAALDAYTAMENKRIEAQPVDEQPVPDTQIVAEVLKEHSSSSTFLSSIGYQSRSGRTRTSASLERVRELEELVEQQKREAIETREMYQQQSIERAKAQEAALEEMQRKQQEELEALKKGQEAYEKKQAEQDVLLSFLLRKHATQN</sequence>
<name>A0ACD5U2Z3_AVESA</name>
<evidence type="ECO:0000313" key="2">
    <source>
        <dbReference type="Proteomes" id="UP001732700"/>
    </source>
</evidence>
<dbReference type="Proteomes" id="UP001732700">
    <property type="component" value="Chromosome 1D"/>
</dbReference>
<dbReference type="EnsemblPlants" id="AVESA.00010b.r2.1DG0168000.1">
    <property type="protein sequence ID" value="AVESA.00010b.r2.1DG0168000.1.CDS"/>
    <property type="gene ID" value="AVESA.00010b.r2.1DG0168000"/>
</dbReference>
<proteinExistence type="predicted"/>
<reference evidence="1" key="1">
    <citation type="submission" date="2021-05" db="EMBL/GenBank/DDBJ databases">
        <authorList>
            <person name="Scholz U."/>
            <person name="Mascher M."/>
            <person name="Fiebig A."/>
        </authorList>
    </citation>
    <scope>NUCLEOTIDE SEQUENCE [LARGE SCALE GENOMIC DNA]</scope>
</reference>
<protein>
    <submittedName>
        <fullName evidence="1">Uncharacterized protein</fullName>
    </submittedName>
</protein>
<keyword evidence="2" id="KW-1185">Reference proteome</keyword>
<reference evidence="1" key="2">
    <citation type="submission" date="2025-09" db="UniProtKB">
        <authorList>
            <consortium name="EnsemblPlants"/>
        </authorList>
    </citation>
    <scope>IDENTIFICATION</scope>
</reference>
<evidence type="ECO:0000313" key="1">
    <source>
        <dbReference type="EnsemblPlants" id="AVESA.00010b.r2.1DG0168000.1.CDS"/>
    </source>
</evidence>